<evidence type="ECO:0000313" key="2">
    <source>
        <dbReference type="Proteomes" id="UP001165121"/>
    </source>
</evidence>
<name>A0A9W6U298_9STRA</name>
<dbReference type="Proteomes" id="UP001165121">
    <property type="component" value="Unassembled WGS sequence"/>
</dbReference>
<evidence type="ECO:0000313" key="1">
    <source>
        <dbReference type="EMBL" id="GMF23770.1"/>
    </source>
</evidence>
<keyword evidence="2" id="KW-1185">Reference proteome</keyword>
<proteinExistence type="predicted"/>
<reference evidence="1" key="1">
    <citation type="submission" date="2023-04" db="EMBL/GenBank/DDBJ databases">
        <title>Phytophthora fragariaefolia NBRC 109709.</title>
        <authorList>
            <person name="Ichikawa N."/>
            <person name="Sato H."/>
            <person name="Tonouchi N."/>
        </authorList>
    </citation>
    <scope>NUCLEOTIDE SEQUENCE</scope>
    <source>
        <strain evidence="1">NBRC 109709</strain>
    </source>
</reference>
<accession>A0A9W6U298</accession>
<gene>
    <name evidence="1" type="ORF">Pfra01_000383800</name>
</gene>
<sequence>MKINAEVPAKKTIDRYVGAYGVTPSCLLAWSQQLTKSTASATTNADDLMEGNMKAKAVFEHHTALRIIFMPQSWSFTYYITLGSNRTLFQYTIIASAMVVCMK</sequence>
<organism evidence="1 2">
    <name type="scientific">Phytophthora fragariaefolia</name>
    <dbReference type="NCBI Taxonomy" id="1490495"/>
    <lineage>
        <taxon>Eukaryota</taxon>
        <taxon>Sar</taxon>
        <taxon>Stramenopiles</taxon>
        <taxon>Oomycota</taxon>
        <taxon>Peronosporomycetes</taxon>
        <taxon>Peronosporales</taxon>
        <taxon>Peronosporaceae</taxon>
        <taxon>Phytophthora</taxon>
    </lineage>
</organism>
<comment type="caution">
    <text evidence="1">The sequence shown here is derived from an EMBL/GenBank/DDBJ whole genome shotgun (WGS) entry which is preliminary data.</text>
</comment>
<dbReference type="AlphaFoldDB" id="A0A9W6U298"/>
<dbReference type="EMBL" id="BSXT01000296">
    <property type="protein sequence ID" value="GMF23770.1"/>
    <property type="molecule type" value="Genomic_DNA"/>
</dbReference>
<protein>
    <submittedName>
        <fullName evidence="1">Unnamed protein product</fullName>
    </submittedName>
</protein>